<evidence type="ECO:0000256" key="3">
    <source>
        <dbReference type="ARBA" id="ARBA00022533"/>
    </source>
</evidence>
<evidence type="ECO:0000256" key="8">
    <source>
        <dbReference type="ARBA" id="ARBA00022840"/>
    </source>
</evidence>
<dbReference type="GO" id="GO:0006002">
    <property type="term" value="P:fructose 6-phosphate metabolic process"/>
    <property type="evidence" value="ECO:0007669"/>
    <property type="project" value="InterPro"/>
</dbReference>
<dbReference type="GO" id="GO:0005737">
    <property type="term" value="C:cytoplasm"/>
    <property type="evidence" value="ECO:0007669"/>
    <property type="project" value="UniProtKB-ARBA"/>
</dbReference>
<name>A0AAV6J9E5_9ERIC</name>
<dbReference type="GO" id="GO:0046872">
    <property type="term" value="F:metal ion binding"/>
    <property type="evidence" value="ECO:0007669"/>
    <property type="project" value="UniProtKB-KW"/>
</dbReference>
<dbReference type="FunFam" id="3.40.50.450:FF:000002">
    <property type="entry name" value="ATP-dependent 6-phosphofructokinase"/>
    <property type="match status" value="1"/>
</dbReference>
<dbReference type="InterPro" id="IPR022953">
    <property type="entry name" value="ATP_PFK"/>
</dbReference>
<evidence type="ECO:0000256" key="1">
    <source>
        <dbReference type="ARBA" id="ARBA00001946"/>
    </source>
</evidence>
<evidence type="ECO:0000313" key="13">
    <source>
        <dbReference type="EMBL" id="KAG5537801.1"/>
    </source>
</evidence>
<keyword evidence="4" id="KW-0808">Transferase</keyword>
<keyword evidence="9" id="KW-0460">Magnesium</keyword>
<dbReference type="PIRSF" id="PIRSF000534">
    <property type="entry name" value="PPi_PFK_TP0108"/>
    <property type="match status" value="1"/>
</dbReference>
<dbReference type="InterPro" id="IPR035966">
    <property type="entry name" value="PKF_sf"/>
</dbReference>
<feature type="domain" description="Phosphofructokinase" evidence="12">
    <location>
        <begin position="5"/>
        <end position="153"/>
    </location>
</feature>
<evidence type="ECO:0000256" key="2">
    <source>
        <dbReference type="ARBA" id="ARBA00002659"/>
    </source>
</evidence>
<evidence type="ECO:0000259" key="12">
    <source>
        <dbReference type="Pfam" id="PF00365"/>
    </source>
</evidence>
<dbReference type="GO" id="GO:0003872">
    <property type="term" value="F:6-phosphofructokinase activity"/>
    <property type="evidence" value="ECO:0007669"/>
    <property type="project" value="UniProtKB-EC"/>
</dbReference>
<keyword evidence="3" id="KW-0021">Allosteric enzyme</keyword>
<dbReference type="AlphaFoldDB" id="A0AAV6J9E5"/>
<evidence type="ECO:0000313" key="14">
    <source>
        <dbReference type="Proteomes" id="UP000823749"/>
    </source>
</evidence>
<comment type="function">
    <text evidence="2">Catalyzes the phosphorylation of D-fructose 6-phosphate to fructose 1,6-bisphosphate by ATP, the first committing step of glycolysis.</text>
</comment>
<dbReference type="Gene3D" id="3.40.50.460">
    <property type="entry name" value="Phosphofructokinase domain"/>
    <property type="match status" value="2"/>
</dbReference>
<accession>A0AAV6J9E5</accession>
<dbReference type="PRINTS" id="PR00476">
    <property type="entry name" value="PHFRCTKINASE"/>
</dbReference>
<dbReference type="Proteomes" id="UP000823749">
    <property type="component" value="Chromosome 8"/>
</dbReference>
<keyword evidence="5" id="KW-0479">Metal-binding</keyword>
<sequence length="418" mass="45809">MYGVSRVLGIEGGYRGFYSRNTIPLTPKGVNDIHKRGGTILGTSRGGHDTSKIVDSIQDRGINQDYIIGGDGTQKGASVIFEEIKRRGLKVAVAGIPKTIDNDIPVIDKPFGFDTAVEEAQRAINAAHVEAESFKNGVGVVKLMGRYSSKLTSCNLTSSTVYSLFDTAVEEAQRAINAAHVEAESFKNGVGVVKLMGRYSKSPFYLEGPGGLFEYMEKRLKENGHLVIVIAEGAGQELLFESLSVKDRQDASGNKLLQDVGLWISQKIKAADHFTKQKKMVINLKYIDPTYMIRAIPSNASDNVYCEELLAHSAVHGAMAGYTGFTVGQVNGRHAYIPFYRVIERQNKVVITDRMWARVLPSTNQPSFLDPRCINEAKKDEPQPQSQLLEGGNGVSNKLTSKEISMIESKTLPLLIPP</sequence>
<keyword evidence="7" id="KW-0418">Kinase</keyword>
<evidence type="ECO:0000256" key="4">
    <source>
        <dbReference type="ARBA" id="ARBA00022679"/>
    </source>
</evidence>
<comment type="cofactor">
    <cofactor evidence="1">
        <name>Mg(2+)</name>
        <dbReference type="ChEBI" id="CHEBI:18420"/>
    </cofactor>
</comment>
<dbReference type="SUPFAM" id="SSF53784">
    <property type="entry name" value="Phosphofructokinase"/>
    <property type="match status" value="2"/>
</dbReference>
<comment type="catalytic activity">
    <reaction evidence="11">
        <text>beta-D-fructose 6-phosphate + ATP = beta-D-fructose 1,6-bisphosphate + ADP + H(+)</text>
        <dbReference type="Rhea" id="RHEA:16109"/>
        <dbReference type="ChEBI" id="CHEBI:15378"/>
        <dbReference type="ChEBI" id="CHEBI:30616"/>
        <dbReference type="ChEBI" id="CHEBI:32966"/>
        <dbReference type="ChEBI" id="CHEBI:57634"/>
        <dbReference type="ChEBI" id="CHEBI:456216"/>
        <dbReference type="EC" id="2.7.1.11"/>
    </reaction>
</comment>
<dbReference type="InterPro" id="IPR012004">
    <property type="entry name" value="PyroP-dep_PFK_TP0108"/>
</dbReference>
<proteinExistence type="predicted"/>
<keyword evidence="6" id="KW-0547">Nucleotide-binding</keyword>
<evidence type="ECO:0000256" key="10">
    <source>
        <dbReference type="ARBA" id="ARBA00023152"/>
    </source>
</evidence>
<dbReference type="PANTHER" id="PTHR45770">
    <property type="entry name" value="ATP-DEPENDENT 6-PHOSPHOFRUCTOKINASE 1"/>
    <property type="match status" value="1"/>
</dbReference>
<evidence type="ECO:0000256" key="9">
    <source>
        <dbReference type="ARBA" id="ARBA00022842"/>
    </source>
</evidence>
<evidence type="ECO:0000256" key="11">
    <source>
        <dbReference type="ARBA" id="ARBA00048070"/>
    </source>
</evidence>
<reference evidence="13" key="1">
    <citation type="submission" date="2020-08" db="EMBL/GenBank/DDBJ databases">
        <title>Plant Genome Project.</title>
        <authorList>
            <person name="Zhang R.-G."/>
        </authorList>
    </citation>
    <scope>NUCLEOTIDE SEQUENCE</scope>
    <source>
        <strain evidence="13">WSP0</strain>
        <tissue evidence="13">Leaf</tissue>
    </source>
</reference>
<dbReference type="InterPro" id="IPR050929">
    <property type="entry name" value="PFKA"/>
</dbReference>
<organism evidence="13 14">
    <name type="scientific">Rhododendron griersonianum</name>
    <dbReference type="NCBI Taxonomy" id="479676"/>
    <lineage>
        <taxon>Eukaryota</taxon>
        <taxon>Viridiplantae</taxon>
        <taxon>Streptophyta</taxon>
        <taxon>Embryophyta</taxon>
        <taxon>Tracheophyta</taxon>
        <taxon>Spermatophyta</taxon>
        <taxon>Magnoliopsida</taxon>
        <taxon>eudicotyledons</taxon>
        <taxon>Gunneridae</taxon>
        <taxon>Pentapetalae</taxon>
        <taxon>asterids</taxon>
        <taxon>Ericales</taxon>
        <taxon>Ericaceae</taxon>
        <taxon>Ericoideae</taxon>
        <taxon>Rhodoreae</taxon>
        <taxon>Rhododendron</taxon>
    </lineage>
</organism>
<evidence type="ECO:0000256" key="6">
    <source>
        <dbReference type="ARBA" id="ARBA00022741"/>
    </source>
</evidence>
<dbReference type="EMBL" id="JACTNZ010000008">
    <property type="protein sequence ID" value="KAG5537801.1"/>
    <property type="molecule type" value="Genomic_DNA"/>
</dbReference>
<comment type="caution">
    <text evidence="13">The sequence shown here is derived from an EMBL/GenBank/DDBJ whole genome shotgun (WGS) entry which is preliminary data.</text>
</comment>
<keyword evidence="8" id="KW-0067">ATP-binding</keyword>
<keyword evidence="14" id="KW-1185">Reference proteome</keyword>
<dbReference type="Pfam" id="PF00365">
    <property type="entry name" value="PFK"/>
    <property type="match status" value="1"/>
</dbReference>
<evidence type="ECO:0000256" key="7">
    <source>
        <dbReference type="ARBA" id="ARBA00022777"/>
    </source>
</evidence>
<protein>
    <recommendedName>
        <fullName evidence="12">Phosphofructokinase domain-containing protein</fullName>
    </recommendedName>
</protein>
<gene>
    <name evidence="13" type="ORF">RHGRI_025045</name>
</gene>
<dbReference type="InterPro" id="IPR000023">
    <property type="entry name" value="Phosphofructokinase_dom"/>
</dbReference>
<evidence type="ECO:0000256" key="5">
    <source>
        <dbReference type="ARBA" id="ARBA00022723"/>
    </source>
</evidence>
<dbReference type="Gene3D" id="3.40.50.450">
    <property type="match status" value="1"/>
</dbReference>
<dbReference type="GO" id="GO:0005524">
    <property type="term" value="F:ATP binding"/>
    <property type="evidence" value="ECO:0007669"/>
    <property type="project" value="UniProtKB-KW"/>
</dbReference>
<keyword evidence="10" id="KW-0324">Glycolysis</keyword>